<dbReference type="SMART" id="SM00278">
    <property type="entry name" value="HhH1"/>
    <property type="match status" value="2"/>
</dbReference>
<dbReference type="GO" id="GO:0015628">
    <property type="term" value="P:protein secretion by the type II secretion system"/>
    <property type="evidence" value="ECO:0007669"/>
    <property type="project" value="TreeGrafter"/>
</dbReference>
<feature type="region of interest" description="Disordered" evidence="1">
    <location>
        <begin position="38"/>
        <end position="57"/>
    </location>
</feature>
<dbReference type="InterPro" id="IPR004509">
    <property type="entry name" value="Competence_ComEA_HhH"/>
</dbReference>
<gene>
    <name evidence="3" type="ORF">SD1D_0782</name>
</gene>
<name>A0A0K8J4A5_9FIRM</name>
<accession>A0A0K8J4A5</accession>
<dbReference type="InterPro" id="IPR051675">
    <property type="entry name" value="Endo/Exo/Phosphatase_dom_1"/>
</dbReference>
<dbReference type="InterPro" id="IPR010994">
    <property type="entry name" value="RuvA_2-like"/>
</dbReference>
<feature type="domain" description="Helix-hairpin-helix DNA-binding motif class 1" evidence="2">
    <location>
        <begin position="175"/>
        <end position="194"/>
    </location>
</feature>
<dbReference type="Pfam" id="PF10531">
    <property type="entry name" value="SLBB"/>
    <property type="match status" value="1"/>
</dbReference>
<dbReference type="NCBIfam" id="TIGR00426">
    <property type="entry name" value="competence protein ComEA helix-hairpin-helix repeat region"/>
    <property type="match status" value="1"/>
</dbReference>
<evidence type="ECO:0000313" key="4">
    <source>
        <dbReference type="Proteomes" id="UP000196053"/>
    </source>
</evidence>
<evidence type="ECO:0000313" key="3">
    <source>
        <dbReference type="EMBL" id="CUH92330.1"/>
    </source>
</evidence>
<protein>
    <recommendedName>
        <fullName evidence="2">Helix-hairpin-helix DNA-binding motif class 1 domain-containing protein</fullName>
    </recommendedName>
</protein>
<dbReference type="InterPro" id="IPR003583">
    <property type="entry name" value="Hlx-hairpin-Hlx_DNA-bd_motif"/>
</dbReference>
<evidence type="ECO:0000256" key="1">
    <source>
        <dbReference type="SAM" id="MobiDB-lite"/>
    </source>
</evidence>
<dbReference type="Proteomes" id="UP000196053">
    <property type="component" value="Chromosome I"/>
</dbReference>
<evidence type="ECO:0000259" key="2">
    <source>
        <dbReference type="SMART" id="SM00278"/>
    </source>
</evidence>
<dbReference type="GO" id="GO:0006281">
    <property type="term" value="P:DNA repair"/>
    <property type="evidence" value="ECO:0007669"/>
    <property type="project" value="InterPro"/>
</dbReference>
<dbReference type="Gene3D" id="1.10.150.310">
    <property type="entry name" value="Tex RuvX-like domain-like"/>
    <property type="match status" value="1"/>
</dbReference>
<feature type="compositionally biased region" description="Acidic residues" evidence="1">
    <location>
        <begin position="43"/>
        <end position="54"/>
    </location>
</feature>
<dbReference type="SUPFAM" id="SSF47781">
    <property type="entry name" value="RuvA domain 2-like"/>
    <property type="match status" value="1"/>
</dbReference>
<dbReference type="AlphaFoldDB" id="A0A0K8J4A5"/>
<dbReference type="InterPro" id="IPR019554">
    <property type="entry name" value="Soluble_ligand-bd"/>
</dbReference>
<dbReference type="PANTHER" id="PTHR21180">
    <property type="entry name" value="ENDONUCLEASE/EXONUCLEASE/PHOSPHATASE FAMILY DOMAIN-CONTAINING PROTEIN 1"/>
    <property type="match status" value="1"/>
</dbReference>
<keyword evidence="4" id="KW-1185">Reference proteome</keyword>
<dbReference type="PANTHER" id="PTHR21180:SF32">
    <property type="entry name" value="ENDONUCLEASE_EXONUCLEASE_PHOSPHATASE FAMILY DOMAIN-CONTAINING PROTEIN 1"/>
    <property type="match status" value="1"/>
</dbReference>
<dbReference type="Pfam" id="PF12836">
    <property type="entry name" value="HHH_3"/>
    <property type="match status" value="1"/>
</dbReference>
<reference evidence="4" key="1">
    <citation type="submission" date="2015-09" db="EMBL/GenBank/DDBJ databases">
        <authorList>
            <person name="Wibberg D."/>
        </authorList>
    </citation>
    <scope>NUCLEOTIDE SEQUENCE [LARGE SCALE GENOMIC DNA]</scope>
    <source>
        <strain evidence="4">SD1D</strain>
    </source>
</reference>
<dbReference type="KEGG" id="hsd:SD1D_0782"/>
<dbReference type="EMBL" id="LN879430">
    <property type="protein sequence ID" value="CUH92330.1"/>
    <property type="molecule type" value="Genomic_DNA"/>
</dbReference>
<feature type="domain" description="Helix-hairpin-helix DNA-binding motif class 1" evidence="2">
    <location>
        <begin position="205"/>
        <end position="224"/>
    </location>
</feature>
<dbReference type="GO" id="GO:0015627">
    <property type="term" value="C:type II protein secretion system complex"/>
    <property type="evidence" value="ECO:0007669"/>
    <property type="project" value="TreeGrafter"/>
</dbReference>
<sequence length="228" mass="25258">MMKNKGIIIIVSCLYLLIAGMCYSCSYRKDPGQEIMLTSSESNQDDESIDMEPGSEDKPLMYTDIQQDYGDDSLDKESIVYAHICGAVVNPGVYEIKAESRLVDLIELAGGLSDNAAGDYINQAVIVEDGQRIYIPTKEELKQLSLTEYINGEESPKSDSKSINIKVNINRADETELMSLPGIGQSKAKSIVEYRNKYGSFKQISDLMMVPGIKEGLFSKVKDLITVK</sequence>
<proteinExistence type="predicted"/>
<dbReference type="GO" id="GO:0003677">
    <property type="term" value="F:DNA binding"/>
    <property type="evidence" value="ECO:0007669"/>
    <property type="project" value="InterPro"/>
</dbReference>
<organism evidence="3 4">
    <name type="scientific">Herbinix luporum</name>
    <dbReference type="NCBI Taxonomy" id="1679721"/>
    <lineage>
        <taxon>Bacteria</taxon>
        <taxon>Bacillati</taxon>
        <taxon>Bacillota</taxon>
        <taxon>Clostridia</taxon>
        <taxon>Lachnospirales</taxon>
        <taxon>Lachnospiraceae</taxon>
        <taxon>Herbinix</taxon>
    </lineage>
</organism>
<dbReference type="Gene3D" id="3.10.560.10">
    <property type="entry name" value="Outer membrane lipoprotein wza domain like"/>
    <property type="match status" value="1"/>
</dbReference>